<sequence>VLNVPLILLKEPVLKQNFVSVTYVDLSEFDLIMKIPDLSMTPNLKQLILNECTNLVEIDDSVGRLDKLEKLDLFFCTELETLPNCLTMKSLNFFSLEACQRIKKFPNILHEMKGVEYLHLQGNYTNELPPSFGNLIGLKDLEVAPDSGEAHLPGSIYNLQSIEKLELWGDIIFPKNVEIDRQPMCNSLGCSSKYVFPMLKQLQLNCCEICSEIEFILNYCCPVTLEELKIYDSKVVTLPESMSRCERLHTLIIRDCDEFREIKRLPHSIRHVDVAHCPSLDSQSLFQLLPEIRGLPPSLPHSSTMPPIWQNHLCEYSFEVTGDENDIPNWFSHQREGNLISFSIGPEFPTIALCIAFGIQDSDCYFDYYVFISINGSERTFEGKFIHTNRSFGHLCISCRPQSSLQELFRDLQLTDRNHVEILCETFIPSFAPRENIAPIVERIGVHVECNCPPPQNLNIFQDINRQLSLQSGLGLPMHTENGSDLGSAFDSSNVDGFNLGSSSVAQPVTSQSEEVSDGDAMCNADFDNEDPNLMIDAEKDDCKSSKRHSYCVSGEENDQSFANNELDEREQSDATAYKYRGSHISDLCLIYGNESRNGRSSCLDMKMEVNNNALWMGLMITWDMQYPARDLSMFSKFSEIIKGEIQEAPEERP</sequence>
<name>A0AAW0KV63_QUESU</name>
<dbReference type="SUPFAM" id="SSF52058">
    <property type="entry name" value="L domain-like"/>
    <property type="match status" value="1"/>
</dbReference>
<keyword evidence="4" id="KW-1185">Reference proteome</keyword>
<feature type="domain" description="Disease resistance protein RPS4B/Roq1-like leucine-rich repeats" evidence="2">
    <location>
        <begin position="89"/>
        <end position="282"/>
    </location>
</feature>
<dbReference type="Gene3D" id="3.80.10.10">
    <property type="entry name" value="Ribonuclease Inhibitor"/>
    <property type="match status" value="2"/>
</dbReference>
<dbReference type="InterPro" id="IPR058546">
    <property type="entry name" value="RPS4B/Roq1-like_LRR"/>
</dbReference>
<evidence type="ECO:0000313" key="4">
    <source>
        <dbReference type="Proteomes" id="UP000237347"/>
    </source>
</evidence>
<reference evidence="3 4" key="1">
    <citation type="journal article" date="2018" name="Sci. Data">
        <title>The draft genome sequence of cork oak.</title>
        <authorList>
            <person name="Ramos A.M."/>
            <person name="Usie A."/>
            <person name="Barbosa P."/>
            <person name="Barros P.M."/>
            <person name="Capote T."/>
            <person name="Chaves I."/>
            <person name="Simoes F."/>
            <person name="Abreu I."/>
            <person name="Carrasquinho I."/>
            <person name="Faro C."/>
            <person name="Guimaraes J.B."/>
            <person name="Mendonca D."/>
            <person name="Nobrega F."/>
            <person name="Rodrigues L."/>
            <person name="Saibo N.J.M."/>
            <person name="Varela M.C."/>
            <person name="Egas C."/>
            <person name="Matos J."/>
            <person name="Miguel C.M."/>
            <person name="Oliveira M.M."/>
            <person name="Ricardo C.P."/>
            <person name="Goncalves S."/>
        </authorList>
    </citation>
    <scope>NUCLEOTIDE SEQUENCE [LARGE SCALE GENOMIC DNA]</scope>
    <source>
        <strain evidence="4">cv. HL8</strain>
    </source>
</reference>
<feature type="non-terminal residue" evidence="3">
    <location>
        <position position="1"/>
    </location>
</feature>
<organism evidence="3 4">
    <name type="scientific">Quercus suber</name>
    <name type="common">Cork oak</name>
    <dbReference type="NCBI Taxonomy" id="58331"/>
    <lineage>
        <taxon>Eukaryota</taxon>
        <taxon>Viridiplantae</taxon>
        <taxon>Streptophyta</taxon>
        <taxon>Embryophyta</taxon>
        <taxon>Tracheophyta</taxon>
        <taxon>Spermatophyta</taxon>
        <taxon>Magnoliopsida</taxon>
        <taxon>eudicotyledons</taxon>
        <taxon>Gunneridae</taxon>
        <taxon>Pentapetalae</taxon>
        <taxon>rosids</taxon>
        <taxon>fabids</taxon>
        <taxon>Fagales</taxon>
        <taxon>Fagaceae</taxon>
        <taxon>Quercus</taxon>
    </lineage>
</organism>
<dbReference type="EMBL" id="PKMF04000215">
    <property type="protein sequence ID" value="KAK7842815.1"/>
    <property type="molecule type" value="Genomic_DNA"/>
</dbReference>
<dbReference type="Pfam" id="PF23286">
    <property type="entry name" value="LRR_13"/>
    <property type="match status" value="1"/>
</dbReference>
<dbReference type="InterPro" id="IPR050715">
    <property type="entry name" value="LRR-SigEffector_domain"/>
</dbReference>
<evidence type="ECO:0000256" key="1">
    <source>
        <dbReference type="ARBA" id="ARBA00022821"/>
    </source>
</evidence>
<keyword evidence="1" id="KW-0611">Plant defense</keyword>
<proteinExistence type="predicted"/>
<dbReference type="PANTHER" id="PTHR45752">
    <property type="entry name" value="LEUCINE-RICH REPEAT-CONTAINING"/>
    <property type="match status" value="1"/>
</dbReference>
<dbReference type="InterPro" id="IPR032675">
    <property type="entry name" value="LRR_dom_sf"/>
</dbReference>
<dbReference type="Proteomes" id="UP000237347">
    <property type="component" value="Unassembled WGS sequence"/>
</dbReference>
<dbReference type="AlphaFoldDB" id="A0AAW0KV63"/>
<protein>
    <submittedName>
        <fullName evidence="3">Protein suppressor of npr1-1</fullName>
    </submittedName>
</protein>
<gene>
    <name evidence="3" type="primary">SNC1_1</name>
    <name evidence="3" type="ORF">CFP56_013361</name>
</gene>
<evidence type="ECO:0000313" key="3">
    <source>
        <dbReference type="EMBL" id="KAK7842815.1"/>
    </source>
</evidence>
<comment type="caution">
    <text evidence="3">The sequence shown here is derived from an EMBL/GenBank/DDBJ whole genome shotgun (WGS) entry which is preliminary data.</text>
</comment>
<evidence type="ECO:0000259" key="2">
    <source>
        <dbReference type="Pfam" id="PF23286"/>
    </source>
</evidence>
<accession>A0AAW0KV63</accession>
<dbReference type="PANTHER" id="PTHR45752:SF195">
    <property type="entry name" value="LEUCINE-RICH REPEAT (LRR) FAMILY PROTEIN-RELATED"/>
    <property type="match status" value="1"/>
</dbReference>